<keyword evidence="3" id="KW-0805">Transcription regulation</keyword>
<comment type="caution">
    <text evidence="8">The sequence shown here is derived from an EMBL/GenBank/DDBJ whole genome shotgun (WGS) entry which is preliminary data.</text>
</comment>
<dbReference type="InterPro" id="IPR036864">
    <property type="entry name" value="Zn2-C6_fun-type_DNA-bd_sf"/>
</dbReference>
<dbReference type="CDD" id="cd12148">
    <property type="entry name" value="fungal_TF_MHR"/>
    <property type="match status" value="1"/>
</dbReference>
<dbReference type="InterPro" id="IPR050815">
    <property type="entry name" value="TF_fung"/>
</dbReference>
<dbReference type="EMBL" id="JAYKXP010000034">
    <property type="protein sequence ID" value="KAK7041487.1"/>
    <property type="molecule type" value="Genomic_DNA"/>
</dbReference>
<keyword evidence="5" id="KW-0539">Nucleus</keyword>
<dbReference type="PANTHER" id="PTHR47338:SF29">
    <property type="entry name" value="ZN(2)-C6 FUNGAL-TYPE DOMAIN-CONTAINING PROTEIN"/>
    <property type="match status" value="1"/>
</dbReference>
<dbReference type="Gene3D" id="4.10.240.10">
    <property type="entry name" value="Zn(2)-C6 fungal-type DNA-binding domain"/>
    <property type="match status" value="1"/>
</dbReference>
<keyword evidence="9" id="KW-1185">Reference proteome</keyword>
<accession>A0AAW0CRK1</accession>
<feature type="domain" description="Zn(2)-C6 fungal-type" evidence="7">
    <location>
        <begin position="18"/>
        <end position="49"/>
    </location>
</feature>
<feature type="region of interest" description="Disordered" evidence="6">
    <location>
        <begin position="73"/>
        <end position="103"/>
    </location>
</feature>
<dbReference type="Proteomes" id="UP001383192">
    <property type="component" value="Unassembled WGS sequence"/>
</dbReference>
<dbReference type="AlphaFoldDB" id="A0AAW0CRK1"/>
<dbReference type="PROSITE" id="PS50048">
    <property type="entry name" value="ZN2_CY6_FUNGAL_2"/>
    <property type="match status" value="1"/>
</dbReference>
<dbReference type="GO" id="GO:0005634">
    <property type="term" value="C:nucleus"/>
    <property type="evidence" value="ECO:0007669"/>
    <property type="project" value="UniProtKB-SubCell"/>
</dbReference>
<dbReference type="Pfam" id="PF04082">
    <property type="entry name" value="Fungal_trans"/>
    <property type="match status" value="1"/>
</dbReference>
<proteinExistence type="predicted"/>
<evidence type="ECO:0000256" key="5">
    <source>
        <dbReference type="ARBA" id="ARBA00023242"/>
    </source>
</evidence>
<feature type="compositionally biased region" description="Basic and acidic residues" evidence="6">
    <location>
        <begin position="73"/>
        <end position="82"/>
    </location>
</feature>
<dbReference type="PANTHER" id="PTHR47338">
    <property type="entry name" value="ZN(II)2CYS6 TRANSCRIPTION FACTOR (EUROFUNG)-RELATED"/>
    <property type="match status" value="1"/>
</dbReference>
<dbReference type="SMART" id="SM00066">
    <property type="entry name" value="GAL4"/>
    <property type="match status" value="1"/>
</dbReference>
<keyword evidence="2" id="KW-0479">Metal-binding</keyword>
<evidence type="ECO:0000256" key="2">
    <source>
        <dbReference type="ARBA" id="ARBA00022723"/>
    </source>
</evidence>
<evidence type="ECO:0000259" key="7">
    <source>
        <dbReference type="PROSITE" id="PS50048"/>
    </source>
</evidence>
<reference evidence="8 9" key="1">
    <citation type="submission" date="2024-01" db="EMBL/GenBank/DDBJ databases">
        <title>A draft genome for a cacao thread blight-causing isolate of Paramarasmius palmivorus.</title>
        <authorList>
            <person name="Baruah I.K."/>
            <person name="Bukari Y."/>
            <person name="Amoako-Attah I."/>
            <person name="Meinhardt L.W."/>
            <person name="Bailey B.A."/>
            <person name="Cohen S.P."/>
        </authorList>
    </citation>
    <scope>NUCLEOTIDE SEQUENCE [LARGE SCALE GENOMIC DNA]</scope>
    <source>
        <strain evidence="8 9">GH-12</strain>
    </source>
</reference>
<dbReference type="SUPFAM" id="SSF57701">
    <property type="entry name" value="Zn2/Cys6 DNA-binding domain"/>
    <property type="match status" value="1"/>
</dbReference>
<organism evidence="8 9">
    <name type="scientific">Paramarasmius palmivorus</name>
    <dbReference type="NCBI Taxonomy" id="297713"/>
    <lineage>
        <taxon>Eukaryota</taxon>
        <taxon>Fungi</taxon>
        <taxon>Dikarya</taxon>
        <taxon>Basidiomycota</taxon>
        <taxon>Agaricomycotina</taxon>
        <taxon>Agaricomycetes</taxon>
        <taxon>Agaricomycetidae</taxon>
        <taxon>Agaricales</taxon>
        <taxon>Marasmiineae</taxon>
        <taxon>Marasmiaceae</taxon>
        <taxon>Paramarasmius</taxon>
    </lineage>
</organism>
<evidence type="ECO:0000256" key="1">
    <source>
        <dbReference type="ARBA" id="ARBA00004123"/>
    </source>
</evidence>
<dbReference type="Pfam" id="PF00172">
    <property type="entry name" value="Zn_clus"/>
    <property type="match status" value="1"/>
</dbReference>
<dbReference type="GO" id="GO:0000981">
    <property type="term" value="F:DNA-binding transcription factor activity, RNA polymerase II-specific"/>
    <property type="evidence" value="ECO:0007669"/>
    <property type="project" value="InterPro"/>
</dbReference>
<dbReference type="GO" id="GO:0003677">
    <property type="term" value="F:DNA binding"/>
    <property type="evidence" value="ECO:0007669"/>
    <property type="project" value="InterPro"/>
</dbReference>
<dbReference type="InterPro" id="IPR007219">
    <property type="entry name" value="XnlR_reg_dom"/>
</dbReference>
<comment type="subcellular location">
    <subcellularLocation>
        <location evidence="1">Nucleus</location>
    </subcellularLocation>
</comment>
<sequence length="518" mass="56855">MSSSGSSSTSKRAPRGAACLTCRRRKIKCDGNRPVCGPCLASSPGTCEYSDGAPSQDNALQQQIAEMENRLRELQQPGDRRPSTSIELRSPYAHPPPPAPDLSQNAQQELLRAFVPHSTNFGFFLDGSRFQSKQPSPALQSTMLLMGSYLSSSRERSSLQDGLLPQALNDISQGLTVIHPDTVLHTAQAEVLMSQYLFLHNRTLEAKYHISTAVSIVLGAGFHKIRASGDTRGASTLPPPRDFVEEIERINALWTVLVLNHCWTSADGAPSNISYDIAESRVDAPWPIDLPTQSRLPDDLWTSRTIQNFLGNVPDNGVSLMAMHSKAAILFEQASLLLSKYRPNMELRDAVRFQSTFNNVNQTIQRFISNLPPVNPHAPVMVHRKQLVIHTLARISAIQLHYIFGSQDATSHSLILSNAETIVALLRGGPNLAEFPFIDPIMAILWVATAKVFIDELGNAGSTSSSRRRSTRDLMAAVESVMSVMAIFAPHSMLMDAQLAQVRQNYAAVASRSTPTPR</sequence>
<protein>
    <recommendedName>
        <fullName evidence="7">Zn(2)-C6 fungal-type domain-containing protein</fullName>
    </recommendedName>
</protein>
<gene>
    <name evidence="8" type="ORF">VNI00_009355</name>
</gene>
<keyword evidence="4" id="KW-0804">Transcription</keyword>
<dbReference type="GO" id="GO:0008270">
    <property type="term" value="F:zinc ion binding"/>
    <property type="evidence" value="ECO:0007669"/>
    <property type="project" value="InterPro"/>
</dbReference>
<dbReference type="InterPro" id="IPR001138">
    <property type="entry name" value="Zn2Cys6_DnaBD"/>
</dbReference>
<dbReference type="PROSITE" id="PS00463">
    <property type="entry name" value="ZN2_CY6_FUNGAL_1"/>
    <property type="match status" value="1"/>
</dbReference>
<evidence type="ECO:0000256" key="6">
    <source>
        <dbReference type="SAM" id="MobiDB-lite"/>
    </source>
</evidence>
<evidence type="ECO:0000256" key="4">
    <source>
        <dbReference type="ARBA" id="ARBA00023163"/>
    </source>
</evidence>
<evidence type="ECO:0000256" key="3">
    <source>
        <dbReference type="ARBA" id="ARBA00023015"/>
    </source>
</evidence>
<evidence type="ECO:0000313" key="9">
    <source>
        <dbReference type="Proteomes" id="UP001383192"/>
    </source>
</evidence>
<dbReference type="GO" id="GO:0006351">
    <property type="term" value="P:DNA-templated transcription"/>
    <property type="evidence" value="ECO:0007669"/>
    <property type="project" value="InterPro"/>
</dbReference>
<name>A0AAW0CRK1_9AGAR</name>
<dbReference type="CDD" id="cd00067">
    <property type="entry name" value="GAL4"/>
    <property type="match status" value="1"/>
</dbReference>
<evidence type="ECO:0000313" key="8">
    <source>
        <dbReference type="EMBL" id="KAK7041487.1"/>
    </source>
</evidence>